<reference evidence="2" key="1">
    <citation type="journal article" date="2014" name="Int. J. Syst. Evol. Microbiol.">
        <title>Complete genome sequence of Corynebacterium casei LMG S-19264T (=DSM 44701T), isolated from a smear-ripened cheese.</title>
        <authorList>
            <consortium name="US DOE Joint Genome Institute (JGI-PGF)"/>
            <person name="Walter F."/>
            <person name="Albersmeier A."/>
            <person name="Kalinowski J."/>
            <person name="Ruckert C."/>
        </authorList>
    </citation>
    <scope>NUCLEOTIDE SEQUENCE</scope>
    <source>
        <strain evidence="2">JCM 4369</strain>
    </source>
</reference>
<organism evidence="2 3">
    <name type="scientific">Streptomyces filipinensis</name>
    <dbReference type="NCBI Taxonomy" id="66887"/>
    <lineage>
        <taxon>Bacteria</taxon>
        <taxon>Bacillati</taxon>
        <taxon>Actinomycetota</taxon>
        <taxon>Actinomycetes</taxon>
        <taxon>Kitasatosporales</taxon>
        <taxon>Streptomycetaceae</taxon>
        <taxon>Streptomyces</taxon>
    </lineage>
</organism>
<keyword evidence="3" id="KW-1185">Reference proteome</keyword>
<dbReference type="EMBL" id="BMTD01000007">
    <property type="protein sequence ID" value="GGU98357.1"/>
    <property type="molecule type" value="Genomic_DNA"/>
</dbReference>
<dbReference type="Proteomes" id="UP000618795">
    <property type="component" value="Unassembled WGS sequence"/>
</dbReference>
<accession>A0A918IDQ5</accession>
<reference evidence="2" key="2">
    <citation type="submission" date="2020-09" db="EMBL/GenBank/DDBJ databases">
        <authorList>
            <person name="Sun Q."/>
            <person name="Ohkuma M."/>
        </authorList>
    </citation>
    <scope>NUCLEOTIDE SEQUENCE</scope>
    <source>
        <strain evidence="2">JCM 4369</strain>
    </source>
</reference>
<name>A0A918IDQ5_9ACTN</name>
<gene>
    <name evidence="2" type="ORF">GCM10010260_38240</name>
</gene>
<feature type="region of interest" description="Disordered" evidence="1">
    <location>
        <begin position="1"/>
        <end position="92"/>
    </location>
</feature>
<sequence>MHDVLPTVTGRISPIEASAGARPEPGTGPFGADVGAGEPRAGLSRFPGSERGRGAGRARAAASRGRVAGPILRPPRAAMNPCHGVLNGMDGQEIENVTTAEKRPPRAHRKF</sequence>
<proteinExistence type="predicted"/>
<evidence type="ECO:0000313" key="3">
    <source>
        <dbReference type="Proteomes" id="UP000618795"/>
    </source>
</evidence>
<comment type="caution">
    <text evidence="2">The sequence shown here is derived from an EMBL/GenBank/DDBJ whole genome shotgun (WGS) entry which is preliminary data.</text>
</comment>
<evidence type="ECO:0000256" key="1">
    <source>
        <dbReference type="SAM" id="MobiDB-lite"/>
    </source>
</evidence>
<dbReference type="AlphaFoldDB" id="A0A918IDQ5"/>
<protein>
    <submittedName>
        <fullName evidence="2">Uncharacterized protein</fullName>
    </submittedName>
</protein>
<evidence type="ECO:0000313" key="2">
    <source>
        <dbReference type="EMBL" id="GGU98357.1"/>
    </source>
</evidence>
<feature type="compositionally biased region" description="Low complexity" evidence="1">
    <location>
        <begin position="57"/>
        <end position="69"/>
    </location>
</feature>